<dbReference type="InterPro" id="IPR007627">
    <property type="entry name" value="RNA_pol_sigma70_r2"/>
</dbReference>
<reference evidence="3" key="1">
    <citation type="submission" date="2018-09" db="EMBL/GenBank/DDBJ databases">
        <authorList>
            <person name="Livingstone P.G."/>
            <person name="Whitworth D.E."/>
        </authorList>
    </citation>
    <scope>NUCLEOTIDE SEQUENCE [LARGE SCALE GENOMIC DNA]</scope>
    <source>
        <strain evidence="3">CA051B</strain>
    </source>
</reference>
<dbReference type="GO" id="GO:0006352">
    <property type="term" value="P:DNA-templated transcription initiation"/>
    <property type="evidence" value="ECO:0007669"/>
    <property type="project" value="InterPro"/>
</dbReference>
<dbReference type="Gene3D" id="1.10.1740.10">
    <property type="match status" value="1"/>
</dbReference>
<proteinExistence type="predicted"/>
<dbReference type="GO" id="GO:0003700">
    <property type="term" value="F:DNA-binding transcription factor activity"/>
    <property type="evidence" value="ECO:0007669"/>
    <property type="project" value="InterPro"/>
</dbReference>
<gene>
    <name evidence="2" type="ORF">D7V93_17120</name>
</gene>
<feature type="domain" description="RNA polymerase sigma-70 region 2" evidence="1">
    <location>
        <begin position="48"/>
        <end position="95"/>
    </location>
</feature>
<organism evidence="2 3">
    <name type="scientific">Corallococcus llansteffanensis</name>
    <dbReference type="NCBI Taxonomy" id="2316731"/>
    <lineage>
        <taxon>Bacteria</taxon>
        <taxon>Pseudomonadati</taxon>
        <taxon>Myxococcota</taxon>
        <taxon>Myxococcia</taxon>
        <taxon>Myxococcales</taxon>
        <taxon>Cystobacterineae</taxon>
        <taxon>Myxococcaceae</taxon>
        <taxon>Corallococcus</taxon>
    </lineage>
</organism>
<evidence type="ECO:0000313" key="2">
    <source>
        <dbReference type="EMBL" id="RKH58223.1"/>
    </source>
</evidence>
<dbReference type="Pfam" id="PF04542">
    <property type="entry name" value="Sigma70_r2"/>
    <property type="match status" value="1"/>
</dbReference>
<protein>
    <submittedName>
        <fullName evidence="2">Sigma-70 family RNA polymerase sigma factor</fullName>
    </submittedName>
</protein>
<keyword evidence="3" id="KW-1185">Reference proteome</keyword>
<dbReference type="RefSeq" id="WP_120644441.1">
    <property type="nucleotide sequence ID" value="NZ_RAWB01000162.1"/>
</dbReference>
<dbReference type="AlphaFoldDB" id="A0A3A8PPG1"/>
<name>A0A3A8PPG1_9BACT</name>
<dbReference type="SUPFAM" id="SSF88946">
    <property type="entry name" value="Sigma2 domain of RNA polymerase sigma factors"/>
    <property type="match status" value="1"/>
</dbReference>
<sequence>MSSPSRKQGWDLHERMMSQDPTVTLDVFLTFMGPLIRALERNPGCSYDEANACASDAVYAYLRHPERFDARRASLSTFLTQIARHKAQDSYRSSTARTRREQDPRSIFEVHPPAPNISLEERVDLKQRLDRLVQRIEGAGLPERDLAGIRVIFTEERCSMESMAEALGLLHLPQEEMRQAVRRHTDRLKKVLKRLCKEDPDDES</sequence>
<dbReference type="EMBL" id="RAWB01000162">
    <property type="protein sequence ID" value="RKH58223.1"/>
    <property type="molecule type" value="Genomic_DNA"/>
</dbReference>
<evidence type="ECO:0000313" key="3">
    <source>
        <dbReference type="Proteomes" id="UP000272888"/>
    </source>
</evidence>
<dbReference type="InterPro" id="IPR013325">
    <property type="entry name" value="RNA_pol_sigma_r2"/>
</dbReference>
<dbReference type="Proteomes" id="UP000272888">
    <property type="component" value="Unassembled WGS sequence"/>
</dbReference>
<comment type="caution">
    <text evidence="2">The sequence shown here is derived from an EMBL/GenBank/DDBJ whole genome shotgun (WGS) entry which is preliminary data.</text>
</comment>
<evidence type="ECO:0000259" key="1">
    <source>
        <dbReference type="Pfam" id="PF04542"/>
    </source>
</evidence>
<accession>A0A3A8PPG1</accession>